<keyword evidence="2" id="KW-1185">Reference proteome</keyword>
<organism evidence="1 2">
    <name type="scientific">Aquipuribacter hungaricus</name>
    <dbReference type="NCBI Taxonomy" id="545624"/>
    <lineage>
        <taxon>Bacteria</taxon>
        <taxon>Bacillati</taxon>
        <taxon>Actinomycetota</taxon>
        <taxon>Actinomycetes</taxon>
        <taxon>Micrococcales</taxon>
        <taxon>Intrasporangiaceae</taxon>
        <taxon>Aquipuribacter</taxon>
    </lineage>
</organism>
<proteinExistence type="predicted"/>
<dbReference type="RefSeq" id="WP_340288901.1">
    <property type="nucleotide sequence ID" value="NZ_JBBEOI010000004.1"/>
</dbReference>
<dbReference type="Proteomes" id="UP001595685">
    <property type="component" value="Unassembled WGS sequence"/>
</dbReference>
<sequence>MERNRTWLRDGRVVVLARGAKTQTINVCTSANKDGKYEHIYRLPITEDVELADIAELADAGAVHDWVPTRNGVEEQRDGQGGQAVLPLVDVDIDLDQVWLADATAAVEVVLDDVVIEFLDHPYLHRVEHSLHAEIYRRLKDQPALQGQFPIATGELTQVAHKEWPETFPDRSVGATQRGSFDLAVVSPQQLASASRQKFRQGRIAAPVVVEVGLDYGLEHLQADGKKMLDSHVKAPYILHLSRVGSLDVDAIEAYAVAPPGHLRVAYVHHNPSGRTRYKRLGDSAMRTR</sequence>
<reference evidence="2" key="1">
    <citation type="journal article" date="2019" name="Int. J. Syst. Evol. Microbiol.">
        <title>The Global Catalogue of Microorganisms (GCM) 10K type strain sequencing project: providing services to taxonomists for standard genome sequencing and annotation.</title>
        <authorList>
            <consortium name="The Broad Institute Genomics Platform"/>
            <consortium name="The Broad Institute Genome Sequencing Center for Infectious Disease"/>
            <person name="Wu L."/>
            <person name="Ma J."/>
        </authorList>
    </citation>
    <scope>NUCLEOTIDE SEQUENCE [LARGE SCALE GENOMIC DNA]</scope>
    <source>
        <strain evidence="2">NCAIM B.02333</strain>
    </source>
</reference>
<comment type="caution">
    <text evidence="1">The sequence shown here is derived from an EMBL/GenBank/DDBJ whole genome shotgun (WGS) entry which is preliminary data.</text>
</comment>
<protein>
    <submittedName>
        <fullName evidence="1">Uncharacterized protein</fullName>
    </submittedName>
</protein>
<name>A0ABV7WHQ6_9MICO</name>
<dbReference type="EMBL" id="JBHRWW010000005">
    <property type="protein sequence ID" value="MFC3688581.1"/>
    <property type="molecule type" value="Genomic_DNA"/>
</dbReference>
<accession>A0ABV7WHQ6</accession>
<gene>
    <name evidence="1" type="ORF">ACFOLH_09540</name>
</gene>
<evidence type="ECO:0000313" key="1">
    <source>
        <dbReference type="EMBL" id="MFC3688581.1"/>
    </source>
</evidence>
<evidence type="ECO:0000313" key="2">
    <source>
        <dbReference type="Proteomes" id="UP001595685"/>
    </source>
</evidence>